<dbReference type="GO" id="GO:0006629">
    <property type="term" value="P:lipid metabolic process"/>
    <property type="evidence" value="ECO:0007669"/>
    <property type="project" value="UniProtKB-KW"/>
</dbReference>
<comment type="caution">
    <text evidence="3">The sequence shown here is derived from an EMBL/GenBank/DDBJ whole genome shotgun (WGS) entry which is preliminary data.</text>
</comment>
<dbReference type="RefSeq" id="WP_161103269.1">
    <property type="nucleotide sequence ID" value="NZ_JBHLYI010000010.1"/>
</dbReference>
<dbReference type="OrthoDB" id="2339873at2"/>
<dbReference type="SUPFAM" id="SSF52151">
    <property type="entry name" value="FabD/lysophospholipase-like"/>
    <property type="match status" value="1"/>
</dbReference>
<evidence type="ECO:0000313" key="3">
    <source>
        <dbReference type="EMBL" id="MXQ65131.1"/>
    </source>
</evidence>
<evidence type="ECO:0000259" key="2">
    <source>
        <dbReference type="Pfam" id="PF01734"/>
    </source>
</evidence>
<protein>
    <recommendedName>
        <fullName evidence="2">PNPLA domain-containing protein</fullName>
    </recommendedName>
</protein>
<gene>
    <name evidence="3" type="ORF">GQ466_13910</name>
</gene>
<dbReference type="EMBL" id="WUTW01000002">
    <property type="protein sequence ID" value="MXQ65131.1"/>
    <property type="molecule type" value="Genomic_DNA"/>
</dbReference>
<name>A0A6I4W6K4_9ACTN</name>
<dbReference type="Gene3D" id="3.40.1090.10">
    <property type="entry name" value="Cytosolic phospholipase A2 catalytic domain"/>
    <property type="match status" value="1"/>
</dbReference>
<dbReference type="Proteomes" id="UP000431901">
    <property type="component" value="Unassembled WGS sequence"/>
</dbReference>
<proteinExistence type="predicted"/>
<feature type="domain" description="PNPLA" evidence="2">
    <location>
        <begin position="34"/>
        <end position="73"/>
    </location>
</feature>
<keyword evidence="1" id="KW-0443">Lipid metabolism</keyword>
<keyword evidence="4" id="KW-1185">Reference proteome</keyword>
<evidence type="ECO:0000256" key="1">
    <source>
        <dbReference type="ARBA" id="ARBA00023098"/>
    </source>
</evidence>
<reference evidence="3 4" key="1">
    <citation type="submission" date="2019-12" db="EMBL/GenBank/DDBJ databases">
        <title>Nocardia macrotermitis sp. nov. and Nocardia aurantia sp. nov., isolated from the gut of the fungus growing-termite Macrotermes natalensis.</title>
        <authorList>
            <person name="Christine B."/>
            <person name="Rene B."/>
        </authorList>
    </citation>
    <scope>NUCLEOTIDE SEQUENCE [LARGE SCALE GENOMIC DNA]</scope>
    <source>
        <strain evidence="3 4">DSM 102126</strain>
    </source>
</reference>
<sequence length="153" mass="16596">MPSTEWPPDLDLLLPTVEVESGERVVWRRGGAATFPDAVRAATAVPTVFPPVGIGGRHYMDGTAYSFSNADLAAGLDHVLVLMPLRSLLSDTALDRELAALDPHRTTLISPDTDTVEAFKTGLFDPRIWITFFHTGQRQAAAQAEEIAAAWNP</sequence>
<dbReference type="Pfam" id="PF01734">
    <property type="entry name" value="Patatin"/>
    <property type="match status" value="1"/>
</dbReference>
<evidence type="ECO:0000313" key="4">
    <source>
        <dbReference type="Proteomes" id="UP000431901"/>
    </source>
</evidence>
<dbReference type="InterPro" id="IPR016035">
    <property type="entry name" value="Acyl_Trfase/lysoPLipase"/>
</dbReference>
<accession>A0A6I4W6K4</accession>
<organism evidence="3 4">
    <name type="scientific">Actinomadura rayongensis</name>
    <dbReference type="NCBI Taxonomy" id="1429076"/>
    <lineage>
        <taxon>Bacteria</taxon>
        <taxon>Bacillati</taxon>
        <taxon>Actinomycetota</taxon>
        <taxon>Actinomycetes</taxon>
        <taxon>Streptosporangiales</taxon>
        <taxon>Thermomonosporaceae</taxon>
        <taxon>Actinomadura</taxon>
    </lineage>
</organism>
<dbReference type="InterPro" id="IPR002641">
    <property type="entry name" value="PNPLA_dom"/>
</dbReference>
<dbReference type="AlphaFoldDB" id="A0A6I4W6K4"/>